<dbReference type="OrthoDB" id="5458416at2"/>
<evidence type="ECO:0008006" key="3">
    <source>
        <dbReference type="Google" id="ProtNLM"/>
    </source>
</evidence>
<reference evidence="1 2" key="1">
    <citation type="submission" date="2018-12" db="EMBL/GenBank/DDBJ databases">
        <title>Sequencing of bacterial isolates from soil warming experiment in Harvard Forest, Massachusetts, USA.</title>
        <authorList>
            <person name="Deangelis K."/>
        </authorList>
    </citation>
    <scope>NUCLEOTIDE SEQUENCE [LARGE SCALE GENOMIC DNA]</scope>
    <source>
        <strain evidence="1 2">EB153</strain>
    </source>
</reference>
<name>A0A3R9Q9L7_9BACT</name>
<evidence type="ECO:0000313" key="1">
    <source>
        <dbReference type="EMBL" id="RSL16580.1"/>
    </source>
</evidence>
<keyword evidence="2" id="KW-1185">Reference proteome</keyword>
<accession>A0A3R9Q9L7</accession>
<dbReference type="EMBL" id="RSDW01000001">
    <property type="protein sequence ID" value="RSL16580.1"/>
    <property type="molecule type" value="Genomic_DNA"/>
</dbReference>
<evidence type="ECO:0000313" key="2">
    <source>
        <dbReference type="Proteomes" id="UP000269669"/>
    </source>
</evidence>
<dbReference type="RefSeq" id="WP_125485168.1">
    <property type="nucleotide sequence ID" value="NZ_RSDW01000001.1"/>
</dbReference>
<protein>
    <recommendedName>
        <fullName evidence="3">Polyketide cyclase/dehydrase/lipid transport protein</fullName>
    </recommendedName>
</protein>
<organism evidence="1 2">
    <name type="scientific">Edaphobacter aggregans</name>
    <dbReference type="NCBI Taxonomy" id="570835"/>
    <lineage>
        <taxon>Bacteria</taxon>
        <taxon>Pseudomonadati</taxon>
        <taxon>Acidobacteriota</taxon>
        <taxon>Terriglobia</taxon>
        <taxon>Terriglobales</taxon>
        <taxon>Acidobacteriaceae</taxon>
        <taxon>Edaphobacter</taxon>
    </lineage>
</organism>
<comment type="caution">
    <text evidence="1">The sequence shown here is derived from an EMBL/GenBank/DDBJ whole genome shotgun (WGS) entry which is preliminary data.</text>
</comment>
<dbReference type="Proteomes" id="UP000269669">
    <property type="component" value="Unassembled WGS sequence"/>
</dbReference>
<proteinExistence type="predicted"/>
<gene>
    <name evidence="1" type="ORF">EDE15_2101</name>
</gene>
<sequence length="178" mass="19715">MTPSTIIFAMVILSATNLREVQTMQATYDLAHVSNTFRFEVAAPLSRVAPLFGPEAERNWAGKHWNPVFLYPQPAHDTQGAVFTVQHGSRNSVWVNTLFDLPAGRMQYVSFIPDVLVTTVDVKLTPIGESHTSVEVTYVRTALQPSANDDVRALGSSDHDSGPQWQEAIETHLGLNRK</sequence>
<dbReference type="AlphaFoldDB" id="A0A3R9Q9L7"/>